<dbReference type="Proteomes" id="UP000623926">
    <property type="component" value="Chromosome"/>
</dbReference>
<evidence type="ECO:0000256" key="1">
    <source>
        <dbReference type="SAM" id="Phobius"/>
    </source>
</evidence>
<keyword evidence="1" id="KW-0472">Membrane</keyword>
<name>A0ABD7CZ90_9ACTN</name>
<accession>A0ABD7CZ90</accession>
<dbReference type="RefSeq" id="WP_030113328.1">
    <property type="nucleotide sequence ID" value="NZ_CP070242.1"/>
</dbReference>
<dbReference type="Proteomes" id="UP000598054">
    <property type="component" value="Chromosome"/>
</dbReference>
<evidence type="ECO:0000313" key="5">
    <source>
        <dbReference type="Proteomes" id="UP000623926"/>
    </source>
</evidence>
<reference evidence="4 5" key="1">
    <citation type="submission" date="2021-02" db="EMBL/GenBank/DDBJ databases">
        <title>FDA dAtabase for Regulatory Grade micrObial Sequences (FDA-ARGOS): Supporting development and validation of Infectious Disease Dx tests.</title>
        <authorList>
            <person name="Sproer C."/>
            <person name="Gronow S."/>
            <person name="Severitt S."/>
            <person name="Schroder I."/>
            <person name="Tallon L."/>
            <person name="Sadzewicz L."/>
            <person name="Zhao X."/>
            <person name="Boylan J."/>
            <person name="Ott S."/>
            <person name="Bowen H."/>
            <person name="Vavikolanu K."/>
            <person name="Mehta A."/>
            <person name="Aluvathingal J."/>
            <person name="Nadendla S."/>
            <person name="Lowell S."/>
            <person name="Myers T."/>
            <person name="Yan Y."/>
            <person name="Sichtig H."/>
        </authorList>
    </citation>
    <scope>NUCLEOTIDE SEQUENCE [LARGE SCALE GENOMIC DNA]</scope>
    <source>
        <strain evidence="3 4">FDAARGOS_1211</strain>
        <strain evidence="2 5">FDAARGOS_1212</strain>
    </source>
</reference>
<keyword evidence="1" id="KW-0812">Transmembrane</keyword>
<evidence type="ECO:0000313" key="4">
    <source>
        <dbReference type="Proteomes" id="UP000598054"/>
    </source>
</evidence>
<feature type="transmembrane region" description="Helical" evidence="1">
    <location>
        <begin position="38"/>
        <end position="58"/>
    </location>
</feature>
<feature type="transmembrane region" description="Helical" evidence="1">
    <location>
        <begin position="110"/>
        <end position="142"/>
    </location>
</feature>
<organism evidence="2 5">
    <name type="scientific">Streptomyces californicus</name>
    <dbReference type="NCBI Taxonomy" id="67351"/>
    <lineage>
        <taxon>Bacteria</taxon>
        <taxon>Bacillati</taxon>
        <taxon>Actinomycetota</taxon>
        <taxon>Actinomycetes</taxon>
        <taxon>Kitasatosporales</taxon>
        <taxon>Streptomycetaceae</taxon>
        <taxon>Streptomyces</taxon>
    </lineage>
</organism>
<keyword evidence="4" id="KW-1185">Reference proteome</keyword>
<feature type="transmembrane region" description="Helical" evidence="1">
    <location>
        <begin position="70"/>
        <end position="90"/>
    </location>
</feature>
<dbReference type="EMBL" id="CP070249">
    <property type="protein sequence ID" value="QRV41871.1"/>
    <property type="molecule type" value="Genomic_DNA"/>
</dbReference>
<proteinExistence type="predicted"/>
<gene>
    <name evidence="3" type="ORF">I6J41_14880</name>
    <name evidence="2" type="ORF">I6J42_18635</name>
</gene>
<sequence length="149" mass="15030">MQAMLWPLAPALFTAVLPVCLGTAAGPFERTVRDPGRLRLLVTGAAVALAFGVALCGAAVSPAMAFRNTALLVGLAFLGTVFLPPGAAWAPPVFVPVLMWLTGTRATGRAYPWAVLLAPPASAAAGALSAVVLAAGVVAYVVRGPAPSR</sequence>
<dbReference type="EMBL" id="CP070245">
    <property type="protein sequence ID" value="QRV35849.1"/>
    <property type="molecule type" value="Genomic_DNA"/>
</dbReference>
<keyword evidence="1" id="KW-1133">Transmembrane helix</keyword>
<evidence type="ECO:0000313" key="2">
    <source>
        <dbReference type="EMBL" id="QRV35849.1"/>
    </source>
</evidence>
<evidence type="ECO:0008006" key="6">
    <source>
        <dbReference type="Google" id="ProtNLM"/>
    </source>
</evidence>
<evidence type="ECO:0000313" key="3">
    <source>
        <dbReference type="EMBL" id="QRV41871.1"/>
    </source>
</evidence>
<protein>
    <recommendedName>
        <fullName evidence="6">Integral membrane protein</fullName>
    </recommendedName>
</protein>
<dbReference type="AlphaFoldDB" id="A0ABD7CZ90"/>
<dbReference type="GeneID" id="63980838"/>